<organism evidence="4 5">
    <name type="scientific">Clostridium puniceum</name>
    <dbReference type="NCBI Taxonomy" id="29367"/>
    <lineage>
        <taxon>Bacteria</taxon>
        <taxon>Bacillati</taxon>
        <taxon>Bacillota</taxon>
        <taxon>Clostridia</taxon>
        <taxon>Eubacteriales</taxon>
        <taxon>Clostridiaceae</taxon>
        <taxon>Clostridium</taxon>
    </lineage>
</organism>
<comment type="caution">
    <text evidence="4">The sequence shown here is derived from an EMBL/GenBank/DDBJ whole genome shotgun (WGS) entry which is preliminary data.</text>
</comment>
<dbReference type="PANTHER" id="PTHR43540:SF14">
    <property type="entry name" value="ISOCHORISMATASE"/>
    <property type="match status" value="1"/>
</dbReference>
<evidence type="ECO:0000313" key="4">
    <source>
        <dbReference type="EMBL" id="OOM75365.1"/>
    </source>
</evidence>
<dbReference type="Proteomes" id="UP000190890">
    <property type="component" value="Unassembled WGS sequence"/>
</dbReference>
<evidence type="ECO:0000313" key="5">
    <source>
        <dbReference type="Proteomes" id="UP000190890"/>
    </source>
</evidence>
<dbReference type="STRING" id="29367.CLPUN_33110"/>
<sequence>MSKTALLVVDVQEALVAQKPYNKEATLNNIGEMVKRCRDNNIEVIYVQHDGGKGDDLEVGSKGWQIHDRITPKDGEKIIDKKFNSSFKNTELKEYLNEKNIDTLILVGMQTEYCIDTTCKVAFEHGFKLIIPEGTNTTFDNEHMSGKAIYEYYNFKIWKNRFVRLEKIENVIELINTIKN</sequence>
<dbReference type="OrthoDB" id="9785724at2"/>
<feature type="domain" description="Isochorismatase-like" evidence="3">
    <location>
        <begin position="4"/>
        <end position="142"/>
    </location>
</feature>
<dbReference type="AlphaFoldDB" id="A0A1S8TD69"/>
<dbReference type="RefSeq" id="WP_077848350.1">
    <property type="nucleotide sequence ID" value="NZ_LZZM01000186.1"/>
</dbReference>
<dbReference type="GO" id="GO:0016787">
    <property type="term" value="F:hydrolase activity"/>
    <property type="evidence" value="ECO:0007669"/>
    <property type="project" value="UniProtKB-KW"/>
</dbReference>
<keyword evidence="5" id="KW-1185">Reference proteome</keyword>
<gene>
    <name evidence="4" type="primary">sttH_2</name>
    <name evidence="4" type="ORF">CLPUN_33110</name>
</gene>
<dbReference type="SUPFAM" id="SSF52499">
    <property type="entry name" value="Isochorismatase-like hydrolases"/>
    <property type="match status" value="1"/>
</dbReference>
<dbReference type="PANTHER" id="PTHR43540">
    <property type="entry name" value="PEROXYUREIDOACRYLATE/UREIDOACRYLATE AMIDOHYDROLASE-RELATED"/>
    <property type="match status" value="1"/>
</dbReference>
<comment type="similarity">
    <text evidence="1">Belongs to the isochorismatase family.</text>
</comment>
<dbReference type="EC" id="3.5.2.19" evidence="4"/>
<dbReference type="InterPro" id="IPR000868">
    <property type="entry name" value="Isochorismatase-like_dom"/>
</dbReference>
<dbReference type="InterPro" id="IPR036380">
    <property type="entry name" value="Isochorismatase-like_sf"/>
</dbReference>
<reference evidence="4 5" key="1">
    <citation type="submission" date="2016-05" db="EMBL/GenBank/DDBJ databases">
        <title>Microbial solvent formation.</title>
        <authorList>
            <person name="Poehlein A."/>
            <person name="Montoya Solano J.D."/>
            <person name="Flitsch S."/>
            <person name="Krabben P."/>
            <person name="Duerre P."/>
            <person name="Daniel R."/>
        </authorList>
    </citation>
    <scope>NUCLEOTIDE SEQUENCE [LARGE SCALE GENOMIC DNA]</scope>
    <source>
        <strain evidence="4 5">DSM 2619</strain>
    </source>
</reference>
<evidence type="ECO:0000256" key="2">
    <source>
        <dbReference type="ARBA" id="ARBA00022801"/>
    </source>
</evidence>
<evidence type="ECO:0000256" key="1">
    <source>
        <dbReference type="ARBA" id="ARBA00006336"/>
    </source>
</evidence>
<dbReference type="Pfam" id="PF00857">
    <property type="entry name" value="Isochorismatase"/>
    <property type="match status" value="1"/>
</dbReference>
<dbReference type="EMBL" id="LZZM01000186">
    <property type="protein sequence ID" value="OOM75365.1"/>
    <property type="molecule type" value="Genomic_DNA"/>
</dbReference>
<dbReference type="InterPro" id="IPR050272">
    <property type="entry name" value="Isochorismatase-like_hydrls"/>
</dbReference>
<accession>A0A1S8TD69</accession>
<keyword evidence="2 4" id="KW-0378">Hydrolase</keyword>
<protein>
    <submittedName>
        <fullName evidence="4">Streptothricin hydrolase</fullName>
        <ecNumber evidence="4">3.5.2.19</ecNumber>
    </submittedName>
</protein>
<evidence type="ECO:0000259" key="3">
    <source>
        <dbReference type="Pfam" id="PF00857"/>
    </source>
</evidence>
<proteinExistence type="inferred from homology"/>
<dbReference type="Gene3D" id="3.40.50.850">
    <property type="entry name" value="Isochorismatase-like"/>
    <property type="match status" value="1"/>
</dbReference>
<dbReference type="CDD" id="cd01014">
    <property type="entry name" value="nicotinamidase_related"/>
    <property type="match status" value="1"/>
</dbReference>
<name>A0A1S8TD69_9CLOT</name>